<accession>A0A1E4SM81</accession>
<feature type="region of interest" description="Disordered" evidence="2">
    <location>
        <begin position="1065"/>
        <end position="1089"/>
    </location>
</feature>
<feature type="region of interest" description="Disordered" evidence="2">
    <location>
        <begin position="1138"/>
        <end position="1158"/>
    </location>
</feature>
<evidence type="ECO:0000256" key="1">
    <source>
        <dbReference type="SAM" id="Coils"/>
    </source>
</evidence>
<proteinExistence type="predicted"/>
<feature type="domain" description="Sfi1 spindle body" evidence="3">
    <location>
        <begin position="636"/>
        <end position="1046"/>
    </location>
</feature>
<dbReference type="STRING" id="984487.A0A1E4SM81"/>
<reference evidence="5" key="1">
    <citation type="submission" date="2016-05" db="EMBL/GenBank/DDBJ databases">
        <title>Comparative genomics of biotechnologically important yeasts.</title>
        <authorList>
            <consortium name="DOE Joint Genome Institute"/>
            <person name="Riley R."/>
            <person name="Haridas S."/>
            <person name="Wolfe K.H."/>
            <person name="Lopes M.R."/>
            <person name="Hittinger C.T."/>
            <person name="Goker M."/>
            <person name="Salamov A."/>
            <person name="Wisecaver J."/>
            <person name="Long T.M."/>
            <person name="Aerts A.L."/>
            <person name="Barry K."/>
            <person name="Choi C."/>
            <person name="Clum A."/>
            <person name="Coughlan A.Y."/>
            <person name="Deshpande S."/>
            <person name="Douglass A.P."/>
            <person name="Hanson S.J."/>
            <person name="Klenk H.-P."/>
            <person name="Labutti K."/>
            <person name="Lapidus A."/>
            <person name="Lindquist E."/>
            <person name="Lipzen A."/>
            <person name="Meier-Kolthoff J.P."/>
            <person name="Ohm R.A."/>
            <person name="Otillar R.P."/>
            <person name="Pangilinan J."/>
            <person name="Peng Y."/>
            <person name="Rokas A."/>
            <person name="Rosa C.A."/>
            <person name="Scheuner C."/>
            <person name="Sibirny A.A."/>
            <person name="Slot J.C."/>
            <person name="Stielow J.B."/>
            <person name="Sun H."/>
            <person name="Kurtzman C.P."/>
            <person name="Blackwell M."/>
            <person name="Grigoriev I.V."/>
            <person name="Jeffries T.W."/>
        </authorList>
    </citation>
    <scope>NUCLEOTIDE SEQUENCE [LARGE SCALE GENOMIC DNA]</scope>
    <source>
        <strain evidence="5">NRRL Y-17324</strain>
    </source>
</reference>
<protein>
    <recommendedName>
        <fullName evidence="3">Sfi1 spindle body domain-containing protein</fullName>
    </recommendedName>
</protein>
<sequence>MSDPLPDLLHKTLKNLHQLHTHQDHHTYEPLLRESIANVIQVINYNDKSYNRLRLNSTSSSQSDASSTLDILYYSPSDRAINSLTNVNIVQFIQSFNQHEVHSNHSVLELLVELLSKIKGKRPIRIKDSYSLIFGKLSTLIQFFIKFQADSESMLVDFIQRCAMEELRFYSSIQSQLDSLDEQDTQNIADFLDSIILNEVEDEQNEQDSIFSYENDHQPVTSLQKFLSSDPDLDYLYGAFLKILSFKSPLERDYKNYIRIMINLFKRHANVEFMEVDSFEYKEMKLNQVLNFFMSDSEGFRILPELFKDVNSRVFSEPTLNHPYSKEDQIRLYNNLRHIIPLLNEFDLNFNNKFPSMFRYYLKLMYEDLPTLSVSSDLKFVDTIVHLVNSIVDYENEEDTEDINIKQSVTRFHGVHLKLSSTPGTDATLLMRLAASEYNNHASIKRLAFANWSKKFLNVQTLWDRYHTSWAQNENKQIQKAQLQKWFGKRLLFNTLEVEASKYYENVLLDKKFKSEWYQKLSDHRELTEIANNAFLKRYFISWSNGAQRMKQLQAKAQRMDQITVQSSVFVQLKRSHNHKIELQKIAKSLADKFTLSRNEQILVRFWNLWHQKLPIEHELGENKLAILFMLERKWIQTRFFKIWKQMHDLEKGLKKSQVTNNTLLLTYVFENHWKRKLVLSQKANAMRKSKEVELKRQIFYHWKAKKGQIELADSVQRNHLLKSALRQWKLNNTLRVFQQNSEHSVIDMKNCLKKWLLKYKLHNSLRRKDLDIQDKILTIWTARKDEKVELARRSHQFERYSKLQDSFTRWLSATKDVMEYEATADLNFQRKFYNKIIQQHHLIDYQLNRKADKFLATGVFDEHFITAMALSRWKSKYGDRFESKLLLKIASFEQKMRNPNLLSLMIRQWVNRYNEKQAKLNELDERYAQFVRKARSKKQYFSVWNQKTNAKLILLEEAVSFQNSVLLKKFLLIWYDQYINKGVYLGEVADNLIDNKQFQQVQSLLSRWSMKYMKLIQRNNQSCDMFLEKWQNAKLRSIFELWLVKLREAKDNLEDFQNADTSMISNHSPLANKSSRTNTRSEEDPNSSYLFTPLKQQVHGRLLFTPKTNRISPTKLQETNQRIKNERIDALRKHFGRAKGTSTPRSNISTPKKNTGNDLRVISPSRHIEKDEKTVIENAKKLRRITPIMFPTEEEGSQPKFSPVKKLRERLRNNLITVAPSPDDEYSF</sequence>
<organism evidence="4 5">
    <name type="scientific">Suhomyces tanzawaensis NRRL Y-17324</name>
    <dbReference type="NCBI Taxonomy" id="984487"/>
    <lineage>
        <taxon>Eukaryota</taxon>
        <taxon>Fungi</taxon>
        <taxon>Dikarya</taxon>
        <taxon>Ascomycota</taxon>
        <taxon>Saccharomycotina</taxon>
        <taxon>Pichiomycetes</taxon>
        <taxon>Debaryomycetaceae</taxon>
        <taxon>Suhomyces</taxon>
    </lineage>
</organism>
<evidence type="ECO:0000313" key="5">
    <source>
        <dbReference type="Proteomes" id="UP000094285"/>
    </source>
</evidence>
<name>A0A1E4SM81_9ASCO</name>
<feature type="coiled-coil region" evidence="1">
    <location>
        <begin position="907"/>
        <end position="934"/>
    </location>
</feature>
<keyword evidence="5" id="KW-1185">Reference proteome</keyword>
<gene>
    <name evidence="4" type="ORF">CANTADRAFT_46981</name>
</gene>
<evidence type="ECO:0000256" key="2">
    <source>
        <dbReference type="SAM" id="MobiDB-lite"/>
    </source>
</evidence>
<dbReference type="OrthoDB" id="4070448at2759"/>
<evidence type="ECO:0000259" key="3">
    <source>
        <dbReference type="Pfam" id="PF08457"/>
    </source>
</evidence>
<feature type="compositionally biased region" description="Polar residues" evidence="2">
    <location>
        <begin position="1141"/>
        <end position="1158"/>
    </location>
</feature>
<keyword evidence="1" id="KW-0175">Coiled coil</keyword>
<dbReference type="GeneID" id="30983545"/>
<evidence type="ECO:0000313" key="4">
    <source>
        <dbReference type="EMBL" id="ODV80595.1"/>
    </source>
</evidence>
<dbReference type="InterPro" id="IPR013665">
    <property type="entry name" value="Sfi1_dom"/>
</dbReference>
<dbReference type="AlphaFoldDB" id="A0A1E4SM81"/>
<dbReference type="Proteomes" id="UP000094285">
    <property type="component" value="Unassembled WGS sequence"/>
</dbReference>
<feature type="compositionally biased region" description="Polar residues" evidence="2">
    <location>
        <begin position="1065"/>
        <end position="1079"/>
    </location>
</feature>
<dbReference type="RefSeq" id="XP_020065717.1">
    <property type="nucleotide sequence ID" value="XM_020209409.1"/>
</dbReference>
<dbReference type="Pfam" id="PF08457">
    <property type="entry name" value="Sfi1"/>
    <property type="match status" value="1"/>
</dbReference>
<dbReference type="EMBL" id="KV453910">
    <property type="protein sequence ID" value="ODV80595.1"/>
    <property type="molecule type" value="Genomic_DNA"/>
</dbReference>